<gene>
    <name evidence="1" type="ORF">REG_1857</name>
</gene>
<accession>E0WUS2</accession>
<dbReference type="Proteomes" id="UP000005726">
    <property type="component" value="Unassembled WGS sequence"/>
</dbReference>
<reference evidence="1" key="1">
    <citation type="journal article" date="2009" name="Environ. Microbiol.">
        <title>Dynamics of genome evolution in facultative symbionts of aphids.</title>
        <authorList>
            <person name="Degnan P.H."/>
            <person name="Leonardo T.E."/>
            <person name="Cass B.N."/>
            <person name="Hurwitz B."/>
            <person name="Stern D."/>
            <person name="Gibbs R.A."/>
            <person name="Richards S."/>
            <person name="Moran N.A."/>
        </authorList>
    </citation>
    <scope>NUCLEOTIDE SEQUENCE [LARGE SCALE GENOMIC DNA]</scope>
    <source>
        <strain evidence="1">LSR1</strain>
    </source>
</reference>
<dbReference type="HOGENOM" id="CLU_1052470_0_0_6"/>
<proteinExistence type="predicted"/>
<evidence type="ECO:0000313" key="2">
    <source>
        <dbReference type="Proteomes" id="UP000005726"/>
    </source>
</evidence>
<keyword evidence="2" id="KW-1185">Reference proteome</keyword>
<protein>
    <submittedName>
        <fullName evidence="1">Uncharacterized protein</fullName>
    </submittedName>
</protein>
<dbReference type="AlphaFoldDB" id="E0WUS2"/>
<evidence type="ECO:0000313" key="1">
    <source>
        <dbReference type="EMBL" id="EFL91247.1"/>
    </source>
</evidence>
<organism evidence="1 2">
    <name type="scientific">Candidatus Regiella insecticola LSR1</name>
    <dbReference type="NCBI Taxonomy" id="663321"/>
    <lineage>
        <taxon>Bacteria</taxon>
        <taxon>Pseudomonadati</taxon>
        <taxon>Pseudomonadota</taxon>
        <taxon>Gammaproteobacteria</taxon>
        <taxon>Enterobacterales</taxon>
        <taxon>Enterobacteriaceae</taxon>
        <taxon>aphid secondary symbionts</taxon>
        <taxon>Candidatus Regiella</taxon>
    </lineage>
</organism>
<dbReference type="EMBL" id="GL379706">
    <property type="protein sequence ID" value="EFL91247.1"/>
    <property type="molecule type" value="Genomic_DNA"/>
</dbReference>
<sequence length="264" mass="30996">MLIFRFVVNFIKGEFIWKFYLTIEVNIMLANINLGQNNGGIFPPEPRYRYEHTPKEFMVERDNNGHIIGYSNVDIYRKFDINNQLIHLRRKLMKFDANHQLISITKIRYKVDDKGQLTSRMGVTETFDKTGNLIQINEFIREYDTEQNLISRSEMTKKFDANQQLIYHSEREEKYTADQQLLCRRLLMDTYVNGSRDHRSSTEEFDAKGELIVTNAVPEKLCRHLKAHDHLVEAVHHLATREKVSVIANISAPLQPIMRIAIPN</sequence>
<name>E0WUS2_9ENTR</name>